<feature type="compositionally biased region" description="Low complexity" evidence="2">
    <location>
        <begin position="192"/>
        <end position="210"/>
    </location>
</feature>
<evidence type="ECO:0000313" key="4">
    <source>
        <dbReference type="EMBL" id="CAK7263810.1"/>
    </source>
</evidence>
<keyword evidence="1" id="KW-0479">Metal-binding</keyword>
<dbReference type="PROSITE" id="PS50158">
    <property type="entry name" value="ZF_CCHC"/>
    <property type="match status" value="1"/>
</dbReference>
<evidence type="ECO:0000256" key="1">
    <source>
        <dbReference type="PROSITE-ProRule" id="PRU00047"/>
    </source>
</evidence>
<accession>A0ABP0D6G4</accession>
<name>A0ABP0D6G4_9PEZI</name>
<evidence type="ECO:0000256" key="2">
    <source>
        <dbReference type="SAM" id="MobiDB-lite"/>
    </source>
</evidence>
<feature type="region of interest" description="Disordered" evidence="2">
    <location>
        <begin position="1"/>
        <end position="102"/>
    </location>
</feature>
<feature type="compositionally biased region" description="Low complexity" evidence="2">
    <location>
        <begin position="30"/>
        <end position="48"/>
    </location>
</feature>
<keyword evidence="1" id="KW-0863">Zinc-finger</keyword>
<reference evidence="4 5" key="1">
    <citation type="submission" date="2024-01" db="EMBL/GenBank/DDBJ databases">
        <authorList>
            <person name="Allen C."/>
            <person name="Tagirdzhanova G."/>
        </authorList>
    </citation>
    <scope>NUCLEOTIDE SEQUENCE [LARGE SCALE GENOMIC DNA]</scope>
    <source>
        <strain evidence="4 5">CBS 119000</strain>
    </source>
</reference>
<dbReference type="Pfam" id="PF00098">
    <property type="entry name" value="zf-CCHC"/>
    <property type="match status" value="1"/>
</dbReference>
<keyword evidence="1" id="KW-0862">Zinc</keyword>
<feature type="compositionally biased region" description="Polar residues" evidence="2">
    <location>
        <begin position="179"/>
        <end position="191"/>
    </location>
</feature>
<keyword evidence="5" id="KW-1185">Reference proteome</keyword>
<organism evidence="4 5">
    <name type="scientific">Sporothrix epigloea</name>
    <dbReference type="NCBI Taxonomy" id="1892477"/>
    <lineage>
        <taxon>Eukaryota</taxon>
        <taxon>Fungi</taxon>
        <taxon>Dikarya</taxon>
        <taxon>Ascomycota</taxon>
        <taxon>Pezizomycotina</taxon>
        <taxon>Sordariomycetes</taxon>
        <taxon>Sordariomycetidae</taxon>
        <taxon>Ophiostomatales</taxon>
        <taxon>Ophiostomataceae</taxon>
        <taxon>Sporothrix</taxon>
    </lineage>
</organism>
<feature type="region of interest" description="Disordered" evidence="2">
    <location>
        <begin position="241"/>
        <end position="318"/>
    </location>
</feature>
<sequence length="318" mass="33857">MAPPQSPKATPSRAGTSRLLAMKFMNRLQPSDSTPTTSSPLASAPSTPFHENGTTRLSSEDEDGEQERDGERPLAKRRKVSSAGGTRAVSPTNGGTIAGGSTVAEMEATMRAAMDEEERRREAAIKRRAAELGDEHWTWNAPLPPHVAAKLAANSAAATSRTQYTVVRVGYAEIDDRTGSGTDNSNGARNDSATASGPASPAPTASTKPTIMRFNMKKAVPLCDFAKRVRLTIVLQAVGKGDEGADDDDDAAQDGKGGSRKRSRSELELKKKEPKLKHLTSLSGQGQSSNSTMKCHSCGKPGHKSAQCPQRKPSHKRR</sequence>
<evidence type="ECO:0000313" key="5">
    <source>
        <dbReference type="Proteomes" id="UP001642502"/>
    </source>
</evidence>
<dbReference type="InterPro" id="IPR036875">
    <property type="entry name" value="Znf_CCHC_sf"/>
</dbReference>
<dbReference type="Proteomes" id="UP001642502">
    <property type="component" value="Unassembled WGS sequence"/>
</dbReference>
<dbReference type="InterPro" id="IPR001878">
    <property type="entry name" value="Znf_CCHC"/>
</dbReference>
<dbReference type="SUPFAM" id="SSF57756">
    <property type="entry name" value="Retrovirus zinc finger-like domains"/>
    <property type="match status" value="1"/>
</dbReference>
<feature type="region of interest" description="Disordered" evidence="2">
    <location>
        <begin position="175"/>
        <end position="210"/>
    </location>
</feature>
<feature type="compositionally biased region" description="Polar residues" evidence="2">
    <location>
        <begin position="280"/>
        <end position="294"/>
    </location>
</feature>
<evidence type="ECO:0000259" key="3">
    <source>
        <dbReference type="PROSITE" id="PS50158"/>
    </source>
</evidence>
<dbReference type="SMART" id="SM00343">
    <property type="entry name" value="ZnF_C2HC"/>
    <property type="match status" value="1"/>
</dbReference>
<proteinExistence type="predicted"/>
<comment type="caution">
    <text evidence="4">The sequence shown here is derived from an EMBL/GenBank/DDBJ whole genome shotgun (WGS) entry which is preliminary data.</text>
</comment>
<feature type="domain" description="CCHC-type" evidence="3">
    <location>
        <begin position="294"/>
        <end position="310"/>
    </location>
</feature>
<gene>
    <name evidence="4" type="ORF">SEPCBS119000_000683</name>
</gene>
<protein>
    <recommendedName>
        <fullName evidence="3">CCHC-type domain-containing protein</fullName>
    </recommendedName>
</protein>
<dbReference type="EMBL" id="CAWUON010000004">
    <property type="protein sequence ID" value="CAK7263810.1"/>
    <property type="molecule type" value="Genomic_DNA"/>
</dbReference>